<dbReference type="GO" id="GO:0005886">
    <property type="term" value="C:plasma membrane"/>
    <property type="evidence" value="ECO:0007669"/>
    <property type="project" value="UniProtKB-SubCell"/>
</dbReference>
<sequence>MGDEEVAGVEPAKGGGSKLIIILLVVVALLVIGGGAAAYFLVFSKGAEEEVAAKPEKEKTQDLTKMATLGSTMQMDPFVVNLAGNASRYLKVVIVLQLSVPELAEEITNRSPQIKDSILTVLSSKSADEILTVQGKYDLKVDLIRRINSNLTLGVVRELFFTEFVVQ</sequence>
<evidence type="ECO:0000256" key="6">
    <source>
        <dbReference type="ARBA" id="ARBA00022989"/>
    </source>
</evidence>
<evidence type="ECO:0000256" key="3">
    <source>
        <dbReference type="ARBA" id="ARBA00022500"/>
    </source>
</evidence>
<dbReference type="PANTHER" id="PTHR35091">
    <property type="entry name" value="FLAGELLAR PROTEIN FLIL"/>
    <property type="match status" value="1"/>
</dbReference>
<keyword evidence="3" id="KW-0145">Chemotaxis</keyword>
<evidence type="ECO:0000313" key="9">
    <source>
        <dbReference type="EMBL" id="VAX24557.1"/>
    </source>
</evidence>
<comment type="subcellular location">
    <subcellularLocation>
        <location evidence="1">Cell membrane</location>
        <topology evidence="1">Single-pass membrane protein</topology>
    </subcellularLocation>
</comment>
<proteinExistence type="predicted"/>
<dbReference type="PANTHER" id="PTHR35091:SF2">
    <property type="entry name" value="FLAGELLAR PROTEIN FLIL"/>
    <property type="match status" value="1"/>
</dbReference>
<evidence type="ECO:0000256" key="1">
    <source>
        <dbReference type="ARBA" id="ARBA00004162"/>
    </source>
</evidence>
<feature type="transmembrane region" description="Helical" evidence="8">
    <location>
        <begin position="20"/>
        <end position="42"/>
    </location>
</feature>
<protein>
    <submittedName>
        <fullName evidence="9">Flagellar biosynthesis protein FliL</fullName>
    </submittedName>
</protein>
<dbReference type="EMBL" id="UOGE01000096">
    <property type="protein sequence ID" value="VAX24557.1"/>
    <property type="molecule type" value="Genomic_DNA"/>
</dbReference>
<keyword evidence="9" id="KW-0966">Cell projection</keyword>
<name>A0A3B1D760_9ZZZZ</name>
<dbReference type="GO" id="GO:0009425">
    <property type="term" value="C:bacterial-type flagellum basal body"/>
    <property type="evidence" value="ECO:0007669"/>
    <property type="project" value="InterPro"/>
</dbReference>
<evidence type="ECO:0000256" key="4">
    <source>
        <dbReference type="ARBA" id="ARBA00022692"/>
    </source>
</evidence>
<keyword evidence="7 8" id="KW-0472">Membrane</keyword>
<organism evidence="9">
    <name type="scientific">hydrothermal vent metagenome</name>
    <dbReference type="NCBI Taxonomy" id="652676"/>
    <lineage>
        <taxon>unclassified sequences</taxon>
        <taxon>metagenomes</taxon>
        <taxon>ecological metagenomes</taxon>
    </lineage>
</organism>
<gene>
    <name evidence="9" type="ORF">MNBD_NITROSPINAE02-1992</name>
</gene>
<dbReference type="AlphaFoldDB" id="A0A3B1D760"/>
<reference evidence="9" key="1">
    <citation type="submission" date="2018-06" db="EMBL/GenBank/DDBJ databases">
        <authorList>
            <person name="Zhirakovskaya E."/>
        </authorList>
    </citation>
    <scope>NUCLEOTIDE SEQUENCE</scope>
</reference>
<keyword evidence="2" id="KW-1003">Cell membrane</keyword>
<accession>A0A3B1D760</accession>
<dbReference type="GO" id="GO:0071978">
    <property type="term" value="P:bacterial-type flagellum-dependent swarming motility"/>
    <property type="evidence" value="ECO:0007669"/>
    <property type="project" value="TreeGrafter"/>
</dbReference>
<evidence type="ECO:0000256" key="8">
    <source>
        <dbReference type="SAM" id="Phobius"/>
    </source>
</evidence>
<dbReference type="GO" id="GO:0006935">
    <property type="term" value="P:chemotaxis"/>
    <property type="evidence" value="ECO:0007669"/>
    <property type="project" value="UniProtKB-KW"/>
</dbReference>
<keyword evidence="9" id="KW-0282">Flagellum</keyword>
<dbReference type="InterPro" id="IPR005503">
    <property type="entry name" value="FliL"/>
</dbReference>
<evidence type="ECO:0000256" key="5">
    <source>
        <dbReference type="ARBA" id="ARBA00022779"/>
    </source>
</evidence>
<keyword evidence="5" id="KW-0283">Flagellar rotation</keyword>
<keyword evidence="9" id="KW-0969">Cilium</keyword>
<keyword evidence="6 8" id="KW-1133">Transmembrane helix</keyword>
<evidence type="ECO:0000256" key="7">
    <source>
        <dbReference type="ARBA" id="ARBA00023136"/>
    </source>
</evidence>
<keyword evidence="4 8" id="KW-0812">Transmembrane</keyword>
<evidence type="ECO:0000256" key="2">
    <source>
        <dbReference type="ARBA" id="ARBA00022475"/>
    </source>
</evidence>
<dbReference type="Pfam" id="PF03748">
    <property type="entry name" value="FliL"/>
    <property type="match status" value="1"/>
</dbReference>